<keyword evidence="1" id="KW-1133">Transmembrane helix</keyword>
<dbReference type="Pfam" id="PF14219">
    <property type="entry name" value="DUF4328"/>
    <property type="match status" value="1"/>
</dbReference>
<feature type="domain" description="DUF4328" evidence="2">
    <location>
        <begin position="65"/>
        <end position="179"/>
    </location>
</feature>
<feature type="transmembrane region" description="Helical" evidence="1">
    <location>
        <begin position="131"/>
        <end position="148"/>
    </location>
</feature>
<keyword evidence="1" id="KW-0812">Transmembrane</keyword>
<dbReference type="EMBL" id="CAFBLZ010000001">
    <property type="protein sequence ID" value="CAB4880308.1"/>
    <property type="molecule type" value="Genomic_DNA"/>
</dbReference>
<dbReference type="AlphaFoldDB" id="A0A6J7EF15"/>
<evidence type="ECO:0000256" key="1">
    <source>
        <dbReference type="SAM" id="Phobius"/>
    </source>
</evidence>
<name>A0A6J7EF15_9ZZZZ</name>
<sequence>MLRITPEIEEKRSKKVILWSGLYLLGSFISLQRISISGTDFTEFHPIDVLVYFSVAVSIPNCFFLWEWVKSLIITSRSIQPEGFGYRDGWAFWGWITPVFSWWVPKRLIDNTSLIFAIYTGRDRLISTTKWWAIFVSSSIIGMLGFNTGSQQNAFGTIASIISTVLLALAFPLWKKVVEETSLAHQAALVKLSLTD</sequence>
<organism evidence="3">
    <name type="scientific">freshwater metagenome</name>
    <dbReference type="NCBI Taxonomy" id="449393"/>
    <lineage>
        <taxon>unclassified sequences</taxon>
        <taxon>metagenomes</taxon>
        <taxon>ecological metagenomes</taxon>
    </lineage>
</organism>
<feature type="transmembrane region" description="Helical" evidence="1">
    <location>
        <begin position="49"/>
        <end position="69"/>
    </location>
</feature>
<keyword evidence="1" id="KW-0472">Membrane</keyword>
<dbReference type="InterPro" id="IPR025565">
    <property type="entry name" value="DUF4328"/>
</dbReference>
<reference evidence="3" key="1">
    <citation type="submission" date="2020-05" db="EMBL/GenBank/DDBJ databases">
        <authorList>
            <person name="Chiriac C."/>
            <person name="Salcher M."/>
            <person name="Ghai R."/>
            <person name="Kavagutti S V."/>
        </authorList>
    </citation>
    <scope>NUCLEOTIDE SEQUENCE</scope>
</reference>
<evidence type="ECO:0000313" key="3">
    <source>
        <dbReference type="EMBL" id="CAB4880308.1"/>
    </source>
</evidence>
<accession>A0A6J7EF15</accession>
<feature type="transmembrane region" description="Helical" evidence="1">
    <location>
        <begin position="16"/>
        <end position="34"/>
    </location>
</feature>
<protein>
    <submittedName>
        <fullName evidence="3">Unannotated protein</fullName>
    </submittedName>
</protein>
<proteinExistence type="predicted"/>
<feature type="transmembrane region" description="Helical" evidence="1">
    <location>
        <begin position="154"/>
        <end position="174"/>
    </location>
</feature>
<gene>
    <name evidence="3" type="ORF">UFOPK3482_00002</name>
</gene>
<evidence type="ECO:0000259" key="2">
    <source>
        <dbReference type="Pfam" id="PF14219"/>
    </source>
</evidence>